<proteinExistence type="predicted"/>
<evidence type="ECO:0000313" key="3">
    <source>
        <dbReference type="Proteomes" id="UP000001258"/>
    </source>
</evidence>
<feature type="transmembrane region" description="Helical" evidence="1">
    <location>
        <begin position="6"/>
        <end position="28"/>
    </location>
</feature>
<evidence type="ECO:0000313" key="2">
    <source>
        <dbReference type="EMBL" id="BAB05132.1"/>
    </source>
</evidence>
<keyword evidence="3" id="KW-1185">Reference proteome</keyword>
<protein>
    <submittedName>
        <fullName evidence="2">BH1413 protein</fullName>
    </submittedName>
</protein>
<dbReference type="HOGENOM" id="CLU_142821_1_1_9"/>
<keyword evidence="1" id="KW-0472">Membrane</keyword>
<dbReference type="EMBL" id="BA000004">
    <property type="protein sequence ID" value="BAB05132.1"/>
    <property type="molecule type" value="Genomic_DNA"/>
</dbReference>
<sequence>MKRGEIALEWVLIGLFIFSSILFILSFARKDRTKQLEEQLDNLSITFMQEIYQLKKKMRLLEEELLVGQRASLSQTNDKQALLIEEVGQLSDAGYEAEEIARKTGLLLTEVEQLQRKWGS</sequence>
<dbReference type="KEGG" id="bha:BH1413"/>
<dbReference type="AlphaFoldDB" id="Q9KD06"/>
<keyword evidence="1" id="KW-1133">Transmembrane helix</keyword>
<gene>
    <name evidence="2" type="ordered locus">BH1413</name>
</gene>
<dbReference type="STRING" id="272558.gene:10727311"/>
<dbReference type="eggNOG" id="ENOG5032Z9X">
    <property type="taxonomic scope" value="Bacteria"/>
</dbReference>
<keyword evidence="1" id="KW-0812">Transmembrane</keyword>
<dbReference type="Proteomes" id="UP000001258">
    <property type="component" value="Chromosome"/>
</dbReference>
<name>Q9KD06_HALH5</name>
<reference evidence="2 3" key="1">
    <citation type="journal article" date="2000" name="Nucleic Acids Res.">
        <title>Complete genome sequence of the alkaliphilic bacterium Bacillus halodurans and genomic sequence comparison with Bacillus subtilis.</title>
        <authorList>
            <person name="Takami H."/>
            <person name="Nakasone K."/>
            <person name="Takaki Y."/>
            <person name="Maeno G."/>
            <person name="Sasaki R."/>
            <person name="Masui N."/>
            <person name="Fuji F."/>
            <person name="Hirama C."/>
            <person name="Nakamura Y."/>
            <person name="Ogasawara N."/>
            <person name="Kuhara S."/>
            <person name="Horikoshi K."/>
        </authorList>
    </citation>
    <scope>NUCLEOTIDE SEQUENCE [LARGE SCALE GENOMIC DNA]</scope>
    <source>
        <strain evidence="3">ATCC BAA-125 / DSM 18197 / FERM 7344 / JCM 9153 / C-125</strain>
    </source>
</reference>
<accession>Q9KD06</accession>
<evidence type="ECO:0000256" key="1">
    <source>
        <dbReference type="SAM" id="Phobius"/>
    </source>
</evidence>
<organism evidence="2 3">
    <name type="scientific">Halalkalibacterium halodurans (strain ATCC BAA-125 / DSM 18197 / FERM 7344 / JCM 9153 / C-125)</name>
    <name type="common">Bacillus halodurans</name>
    <dbReference type="NCBI Taxonomy" id="272558"/>
    <lineage>
        <taxon>Bacteria</taxon>
        <taxon>Bacillati</taxon>
        <taxon>Bacillota</taxon>
        <taxon>Bacilli</taxon>
        <taxon>Bacillales</taxon>
        <taxon>Bacillaceae</taxon>
        <taxon>Halalkalibacterium (ex Joshi et al. 2022)</taxon>
    </lineage>
</organism>
<dbReference type="PIR" id="E83826">
    <property type="entry name" value="E83826"/>
</dbReference>